<evidence type="ECO:0000256" key="6">
    <source>
        <dbReference type="ARBA" id="ARBA00022989"/>
    </source>
</evidence>
<keyword evidence="4 12" id="KW-0894">Sodium channel</keyword>
<accession>A0AAV4VLJ7</accession>
<comment type="subcellular location">
    <subcellularLocation>
        <location evidence="1">Membrane</location>
        <topology evidence="1">Multi-pass membrane protein</topology>
    </subcellularLocation>
</comment>
<evidence type="ECO:0000256" key="5">
    <source>
        <dbReference type="ARBA" id="ARBA00022692"/>
    </source>
</evidence>
<evidence type="ECO:0000313" key="14">
    <source>
        <dbReference type="EMBL" id="GIY71227.1"/>
    </source>
</evidence>
<comment type="caution">
    <text evidence="14">The sequence shown here is derived from an EMBL/GenBank/DDBJ whole genome shotgun (WGS) entry which is preliminary data.</text>
</comment>
<dbReference type="InterPro" id="IPR001873">
    <property type="entry name" value="ENaC"/>
</dbReference>
<feature type="transmembrane region" description="Helical" evidence="13">
    <location>
        <begin position="20"/>
        <end position="47"/>
    </location>
</feature>
<evidence type="ECO:0000256" key="3">
    <source>
        <dbReference type="ARBA" id="ARBA00022448"/>
    </source>
</evidence>
<organism evidence="14 15">
    <name type="scientific">Caerostris darwini</name>
    <dbReference type="NCBI Taxonomy" id="1538125"/>
    <lineage>
        <taxon>Eukaryota</taxon>
        <taxon>Metazoa</taxon>
        <taxon>Ecdysozoa</taxon>
        <taxon>Arthropoda</taxon>
        <taxon>Chelicerata</taxon>
        <taxon>Arachnida</taxon>
        <taxon>Araneae</taxon>
        <taxon>Araneomorphae</taxon>
        <taxon>Entelegynae</taxon>
        <taxon>Araneoidea</taxon>
        <taxon>Araneidae</taxon>
        <taxon>Caerostris</taxon>
    </lineage>
</organism>
<keyword evidence="6 13" id="KW-1133">Transmembrane helix</keyword>
<gene>
    <name evidence="14" type="primary">AVEN_163537_1</name>
    <name evidence="14" type="ORF">CDAR_540671</name>
</gene>
<comment type="similarity">
    <text evidence="2 12">Belongs to the amiloride-sensitive sodium channel (TC 1.A.6) family.</text>
</comment>
<dbReference type="Proteomes" id="UP001054837">
    <property type="component" value="Unassembled WGS sequence"/>
</dbReference>
<protein>
    <submittedName>
        <fullName evidence="14">Uncharacterized protein</fullName>
    </submittedName>
</protein>
<evidence type="ECO:0000256" key="7">
    <source>
        <dbReference type="ARBA" id="ARBA00023053"/>
    </source>
</evidence>
<evidence type="ECO:0000313" key="15">
    <source>
        <dbReference type="Proteomes" id="UP001054837"/>
    </source>
</evidence>
<dbReference type="Pfam" id="PF00858">
    <property type="entry name" value="ASC"/>
    <property type="match status" value="1"/>
</dbReference>
<dbReference type="GO" id="GO:0016020">
    <property type="term" value="C:membrane"/>
    <property type="evidence" value="ECO:0007669"/>
    <property type="project" value="UniProtKB-SubCell"/>
</dbReference>
<evidence type="ECO:0000256" key="4">
    <source>
        <dbReference type="ARBA" id="ARBA00022461"/>
    </source>
</evidence>
<keyword evidence="9 13" id="KW-0472">Membrane</keyword>
<reference evidence="14 15" key="1">
    <citation type="submission" date="2021-06" db="EMBL/GenBank/DDBJ databases">
        <title>Caerostris darwini draft genome.</title>
        <authorList>
            <person name="Kono N."/>
            <person name="Arakawa K."/>
        </authorList>
    </citation>
    <scope>NUCLEOTIDE SEQUENCE [LARGE SCALE GENOMIC DNA]</scope>
</reference>
<keyword evidence="3 12" id="KW-0813">Transport</keyword>
<keyword evidence="7" id="KW-0915">Sodium</keyword>
<dbReference type="GO" id="GO:0005272">
    <property type="term" value="F:sodium channel activity"/>
    <property type="evidence" value="ECO:0007669"/>
    <property type="project" value="UniProtKB-KW"/>
</dbReference>
<keyword evidence="11 12" id="KW-0407">Ion channel</keyword>
<evidence type="ECO:0000256" key="8">
    <source>
        <dbReference type="ARBA" id="ARBA00023065"/>
    </source>
</evidence>
<keyword evidence="10 12" id="KW-0739">Sodium transport</keyword>
<evidence type="ECO:0000256" key="13">
    <source>
        <dbReference type="SAM" id="Phobius"/>
    </source>
</evidence>
<proteinExistence type="inferred from homology"/>
<evidence type="ECO:0000256" key="12">
    <source>
        <dbReference type="RuleBase" id="RU000679"/>
    </source>
</evidence>
<keyword evidence="5 12" id="KW-0812">Transmembrane</keyword>
<evidence type="ECO:0000256" key="9">
    <source>
        <dbReference type="ARBA" id="ARBA00023136"/>
    </source>
</evidence>
<dbReference type="AlphaFoldDB" id="A0AAV4VLJ7"/>
<evidence type="ECO:0000256" key="10">
    <source>
        <dbReference type="ARBA" id="ARBA00023201"/>
    </source>
</evidence>
<sequence length="224" mass="25696">MTVPSKSPSNKRWWTLGKQIARIVVVVLCLGGFLFQTTEFLMLYWTYPTVVDIQKSSPSYLEIPAITICNPVGYNYTAMCTEFGVGVCMIEELVRFNLVAMCNQHPDSCLEGNIAPDYIAITYIKFLRDLPYLSYNMHDKLRETLEHYMNCTITYAGQEKPCKLHQKQDDRLSRKSMFVSCVVCKSKHKEAISLVADVKLLCKQDVIKNIRNKTKQEINVCIKS</sequence>
<evidence type="ECO:0000256" key="2">
    <source>
        <dbReference type="ARBA" id="ARBA00007193"/>
    </source>
</evidence>
<name>A0AAV4VLJ7_9ARAC</name>
<evidence type="ECO:0000256" key="11">
    <source>
        <dbReference type="ARBA" id="ARBA00023303"/>
    </source>
</evidence>
<keyword evidence="15" id="KW-1185">Reference proteome</keyword>
<evidence type="ECO:0000256" key="1">
    <source>
        <dbReference type="ARBA" id="ARBA00004141"/>
    </source>
</evidence>
<dbReference type="EMBL" id="BPLQ01013300">
    <property type="protein sequence ID" value="GIY71227.1"/>
    <property type="molecule type" value="Genomic_DNA"/>
</dbReference>
<keyword evidence="8 12" id="KW-0406">Ion transport</keyword>